<reference evidence="1 2" key="1">
    <citation type="submission" date="2016-03" db="EMBL/GenBank/DDBJ databases">
        <title>EvidentialGene: Evidence-directed Construction of Genes on Genomes.</title>
        <authorList>
            <person name="Gilbert D.G."/>
            <person name="Choi J.-H."/>
            <person name="Mockaitis K."/>
            <person name="Colbourne J."/>
            <person name="Pfrender M."/>
        </authorList>
    </citation>
    <scope>NUCLEOTIDE SEQUENCE [LARGE SCALE GENOMIC DNA]</scope>
    <source>
        <strain evidence="1 2">Xinb3</strain>
        <tissue evidence="1">Complete organism</tissue>
    </source>
</reference>
<comment type="caution">
    <text evidence="1">The sequence shown here is derived from an EMBL/GenBank/DDBJ whole genome shotgun (WGS) entry which is preliminary data.</text>
</comment>
<keyword evidence="2" id="KW-1185">Reference proteome</keyword>
<organism evidence="1 2">
    <name type="scientific">Daphnia magna</name>
    <dbReference type="NCBI Taxonomy" id="35525"/>
    <lineage>
        <taxon>Eukaryota</taxon>
        <taxon>Metazoa</taxon>
        <taxon>Ecdysozoa</taxon>
        <taxon>Arthropoda</taxon>
        <taxon>Crustacea</taxon>
        <taxon>Branchiopoda</taxon>
        <taxon>Diplostraca</taxon>
        <taxon>Cladocera</taxon>
        <taxon>Anomopoda</taxon>
        <taxon>Daphniidae</taxon>
        <taxon>Daphnia</taxon>
    </lineage>
</organism>
<accession>A0A164XCU9</accession>
<dbReference type="AlphaFoldDB" id="A0A164XCU9"/>
<evidence type="ECO:0000313" key="1">
    <source>
        <dbReference type="EMBL" id="KZS14089.1"/>
    </source>
</evidence>
<dbReference type="EMBL" id="LRGB01001005">
    <property type="protein sequence ID" value="KZS14089.1"/>
    <property type="molecule type" value="Genomic_DNA"/>
</dbReference>
<name>A0A164XCU9_9CRUS</name>
<proteinExistence type="predicted"/>
<protein>
    <submittedName>
        <fullName evidence="1">Uncharacterized protein</fullName>
    </submittedName>
</protein>
<gene>
    <name evidence="1" type="ORF">APZ42_020782</name>
</gene>
<dbReference type="Proteomes" id="UP000076858">
    <property type="component" value="Unassembled WGS sequence"/>
</dbReference>
<evidence type="ECO:0000313" key="2">
    <source>
        <dbReference type="Proteomes" id="UP000076858"/>
    </source>
</evidence>
<sequence>MLGALAVTNELCLNVGIESNEAHKKGTKNEKRIRSLEAHQVALIQLISVNTFPLRDVTVRTDFGHIIICLFIISQSDRSPHQQLQQMLDMKPFVSTIGSYKEKVEPVINRVTNQLDS</sequence>